<evidence type="ECO:0000313" key="4">
    <source>
        <dbReference type="Proteomes" id="UP000467841"/>
    </source>
</evidence>
<name>A0A6D2KU86_9BRAS</name>
<dbReference type="PANTHER" id="PTHR31286">
    <property type="entry name" value="GLYCINE-RICH CELL WALL STRUCTURAL PROTEIN 1.8-LIKE"/>
    <property type="match status" value="1"/>
</dbReference>
<proteinExistence type="predicted"/>
<gene>
    <name evidence="3" type="ORF">MERR_LOCUS45247</name>
</gene>
<dbReference type="EMBL" id="CACVBM020001717">
    <property type="protein sequence ID" value="CAA7058011.1"/>
    <property type="molecule type" value="Genomic_DNA"/>
</dbReference>
<comment type="caution">
    <text evidence="3">The sequence shown here is derived from an EMBL/GenBank/DDBJ whole genome shotgun (WGS) entry which is preliminary data.</text>
</comment>
<feature type="domain" description="DUF4283" evidence="2">
    <location>
        <begin position="105"/>
        <end position="185"/>
    </location>
</feature>
<accession>A0A6D2KU86</accession>
<dbReference type="AlphaFoldDB" id="A0A6D2KU86"/>
<evidence type="ECO:0000256" key="1">
    <source>
        <dbReference type="SAM" id="MobiDB-lite"/>
    </source>
</evidence>
<dbReference type="InterPro" id="IPR025558">
    <property type="entry name" value="DUF4283"/>
</dbReference>
<feature type="region of interest" description="Disordered" evidence="1">
    <location>
        <begin position="28"/>
        <end position="62"/>
    </location>
</feature>
<protein>
    <recommendedName>
        <fullName evidence="2">DUF4283 domain-containing protein</fullName>
    </recommendedName>
</protein>
<feature type="compositionally biased region" description="Low complexity" evidence="1">
    <location>
        <begin position="28"/>
        <end position="39"/>
    </location>
</feature>
<keyword evidence="4" id="KW-1185">Reference proteome</keyword>
<dbReference type="Proteomes" id="UP000467841">
    <property type="component" value="Unassembled WGS sequence"/>
</dbReference>
<dbReference type="InterPro" id="IPR040256">
    <property type="entry name" value="At4g02000-like"/>
</dbReference>
<feature type="compositionally biased region" description="Polar residues" evidence="1">
    <location>
        <begin position="47"/>
        <end position="62"/>
    </location>
</feature>
<reference evidence="3" key="1">
    <citation type="submission" date="2020-01" db="EMBL/GenBank/DDBJ databases">
        <authorList>
            <person name="Mishra B."/>
        </authorList>
    </citation>
    <scope>NUCLEOTIDE SEQUENCE [LARGE SCALE GENOMIC DNA]</scope>
</reference>
<organism evidence="3 4">
    <name type="scientific">Microthlaspi erraticum</name>
    <dbReference type="NCBI Taxonomy" id="1685480"/>
    <lineage>
        <taxon>Eukaryota</taxon>
        <taxon>Viridiplantae</taxon>
        <taxon>Streptophyta</taxon>
        <taxon>Embryophyta</taxon>
        <taxon>Tracheophyta</taxon>
        <taxon>Spermatophyta</taxon>
        <taxon>Magnoliopsida</taxon>
        <taxon>eudicotyledons</taxon>
        <taxon>Gunneridae</taxon>
        <taxon>Pentapetalae</taxon>
        <taxon>rosids</taxon>
        <taxon>malvids</taxon>
        <taxon>Brassicales</taxon>
        <taxon>Brassicaceae</taxon>
        <taxon>Coluteocarpeae</taxon>
        <taxon>Microthlaspi</taxon>
    </lineage>
</organism>
<feature type="region of interest" description="Disordered" evidence="1">
    <location>
        <begin position="320"/>
        <end position="398"/>
    </location>
</feature>
<dbReference type="Pfam" id="PF14111">
    <property type="entry name" value="DUF4283"/>
    <property type="match status" value="1"/>
</dbReference>
<dbReference type="PANTHER" id="PTHR31286:SF181">
    <property type="entry name" value="ZINC KNUCKLE (CCHC-TYPE) FAMILY PROTEIN"/>
    <property type="match status" value="1"/>
</dbReference>
<evidence type="ECO:0000313" key="3">
    <source>
        <dbReference type="EMBL" id="CAA7058011.1"/>
    </source>
</evidence>
<feature type="compositionally biased region" description="Low complexity" evidence="1">
    <location>
        <begin position="345"/>
        <end position="366"/>
    </location>
</feature>
<sequence>MASSSSDPPLAPSPVPPDLLFLFGSSDLSSTSVPISSPSSPVPLPNHSETQSQIHPPSSDNPQSWVSLFKSASPNLMKIASPVLDEDGTPTVRAPDSITLGSSQIWKDYLIAYFHGTPPYPAKIFADLDPIWGTKGRISVKKHSSRICFIHIPSEEIRKWALEVGFWHSGNFSFTLAPWTPDAKLVPMKLTHAPVWVLFKNIPPELWSFVGFSTIASGVGFPVHSEFPKLSPYTNGISKLKVVIDLYKKRPPFVRISDRLGATVLIEALYPKLPPKCSLCNEFGHLRLRCPESLAHPLQIPPVVANPPAAITQDPFQNLQKSHSQLNPRTEESGLRQQHNHKQGSSSLPSSPSFSKENTNSVNSYRVVRRSRPRSASPSLASKTISIKPVTTAEFEEE</sequence>
<evidence type="ECO:0000259" key="2">
    <source>
        <dbReference type="Pfam" id="PF14111"/>
    </source>
</evidence>
<dbReference type="OrthoDB" id="682893at2759"/>